<dbReference type="OrthoDB" id="7964650at2759"/>
<feature type="signal peptide" evidence="1">
    <location>
        <begin position="1"/>
        <end position="20"/>
    </location>
</feature>
<protein>
    <submittedName>
        <fullName evidence="2">(Mediterranean fruit fly) hypothetical protein</fullName>
    </submittedName>
</protein>
<sequence>MKKLIIVFAGVVLLVQLAHSLPLVKRAAFARNGDSTEEFDGKQQLGIYVLGEVAKFAKFCLDKGSVVVNNAVKDLKAIPDNDELLLANITRMSKIGKEAADFELQDDEESVIKLLTLMGNFTDMMADYERMPENSKLRQTLQIALENNGSVKLENEMEDKIVALFKDFDIAFNEYLKTLSPIERLRQLKLIVWYEDFKTESQEEKKLEKFGQFFTLLD</sequence>
<dbReference type="Proteomes" id="UP000606786">
    <property type="component" value="Unassembled WGS sequence"/>
</dbReference>
<evidence type="ECO:0000313" key="3">
    <source>
        <dbReference type="Proteomes" id="UP000606786"/>
    </source>
</evidence>
<keyword evidence="1" id="KW-0732">Signal</keyword>
<evidence type="ECO:0000256" key="1">
    <source>
        <dbReference type="SAM" id="SignalP"/>
    </source>
</evidence>
<proteinExistence type="predicted"/>
<reference evidence="2" key="1">
    <citation type="submission" date="2020-11" db="EMBL/GenBank/DDBJ databases">
        <authorList>
            <person name="Whitehead M."/>
        </authorList>
    </citation>
    <scope>NUCLEOTIDE SEQUENCE</scope>
    <source>
        <strain evidence="2">EGII</strain>
    </source>
</reference>
<evidence type="ECO:0000313" key="2">
    <source>
        <dbReference type="EMBL" id="CAD6993100.1"/>
    </source>
</evidence>
<accession>A0A811U3X0</accession>
<organism evidence="2 3">
    <name type="scientific">Ceratitis capitata</name>
    <name type="common">Mediterranean fruit fly</name>
    <name type="synonym">Tephritis capitata</name>
    <dbReference type="NCBI Taxonomy" id="7213"/>
    <lineage>
        <taxon>Eukaryota</taxon>
        <taxon>Metazoa</taxon>
        <taxon>Ecdysozoa</taxon>
        <taxon>Arthropoda</taxon>
        <taxon>Hexapoda</taxon>
        <taxon>Insecta</taxon>
        <taxon>Pterygota</taxon>
        <taxon>Neoptera</taxon>
        <taxon>Endopterygota</taxon>
        <taxon>Diptera</taxon>
        <taxon>Brachycera</taxon>
        <taxon>Muscomorpha</taxon>
        <taxon>Tephritoidea</taxon>
        <taxon>Tephritidae</taxon>
        <taxon>Ceratitis</taxon>
        <taxon>Ceratitis</taxon>
    </lineage>
</organism>
<keyword evidence="3" id="KW-1185">Reference proteome</keyword>
<name>A0A811U3X0_CERCA</name>
<dbReference type="EMBL" id="CAJHJT010000001">
    <property type="protein sequence ID" value="CAD6993100.1"/>
    <property type="molecule type" value="Genomic_DNA"/>
</dbReference>
<comment type="caution">
    <text evidence="2">The sequence shown here is derived from an EMBL/GenBank/DDBJ whole genome shotgun (WGS) entry which is preliminary data.</text>
</comment>
<feature type="chain" id="PRO_5032580596" evidence="1">
    <location>
        <begin position="21"/>
        <end position="218"/>
    </location>
</feature>
<dbReference type="AlphaFoldDB" id="A0A811U3X0"/>
<gene>
    <name evidence="2" type="ORF">CCAP1982_LOCUS1925</name>
</gene>